<dbReference type="Gene3D" id="3.30.300.20">
    <property type="match status" value="1"/>
</dbReference>
<gene>
    <name evidence="2 3" type="primary">rbfA</name>
    <name evidence="3" type="ORF">Epro_0793</name>
</gene>
<dbReference type="RefSeq" id="WP_158409002.1">
    <property type="nucleotide sequence ID" value="NZ_CP009498.1"/>
</dbReference>
<proteinExistence type="inferred from homology"/>
<comment type="similarity">
    <text evidence="2">Belongs to the RbfA family.</text>
</comment>
<accession>A0A0G3WJX0</accession>
<dbReference type="HAMAP" id="MF_00003">
    <property type="entry name" value="RbfA"/>
    <property type="match status" value="1"/>
</dbReference>
<dbReference type="GO" id="GO:0043024">
    <property type="term" value="F:ribosomal small subunit binding"/>
    <property type="evidence" value="ECO:0007669"/>
    <property type="project" value="TreeGrafter"/>
</dbReference>
<name>A0A0G3WJX0_9BACT</name>
<dbReference type="InterPro" id="IPR015946">
    <property type="entry name" value="KH_dom-like_a/b"/>
</dbReference>
<evidence type="ECO:0000313" key="3">
    <source>
        <dbReference type="EMBL" id="AKL98172.1"/>
    </source>
</evidence>
<dbReference type="EMBL" id="CP009498">
    <property type="protein sequence ID" value="AKL98172.1"/>
    <property type="molecule type" value="Genomic_DNA"/>
</dbReference>
<evidence type="ECO:0000313" key="4">
    <source>
        <dbReference type="Proteomes" id="UP000035337"/>
    </source>
</evidence>
<dbReference type="SUPFAM" id="SSF89919">
    <property type="entry name" value="Ribosome-binding factor A, RbfA"/>
    <property type="match status" value="1"/>
</dbReference>
<dbReference type="PANTHER" id="PTHR33515">
    <property type="entry name" value="RIBOSOME-BINDING FACTOR A, CHLOROPLASTIC-RELATED"/>
    <property type="match status" value="1"/>
</dbReference>
<dbReference type="OrthoDB" id="9811910at2"/>
<dbReference type="InterPro" id="IPR023799">
    <property type="entry name" value="RbfA_dom_sf"/>
</dbReference>
<sequence>MPNSYKRSTRVAELIQHVISELVREIKEEGIGFVTVMGIKLTDDLLDARVFYSVLGTDEEKTKADKVLKNKTKEIRHELAGRLNLRRTPTIIFEYDDSTETATKVFDLLKKIEDEKK</sequence>
<keyword evidence="4" id="KW-1185">Reference proteome</keyword>
<protein>
    <recommendedName>
        <fullName evidence="2">Ribosome-binding factor A</fullName>
    </recommendedName>
</protein>
<organism evidence="3 4">
    <name type="scientific">Endomicrobium proavitum</name>
    <dbReference type="NCBI Taxonomy" id="1408281"/>
    <lineage>
        <taxon>Bacteria</taxon>
        <taxon>Pseudomonadati</taxon>
        <taxon>Elusimicrobiota</taxon>
        <taxon>Endomicrobiia</taxon>
        <taxon>Endomicrobiales</taxon>
        <taxon>Endomicrobiaceae</taxon>
        <taxon>Endomicrobium</taxon>
    </lineage>
</organism>
<reference evidence="3 4" key="1">
    <citation type="submission" date="2014-09" db="EMBL/GenBank/DDBJ databases">
        <title>Complete genome sequence of Endomicrobium proavitum.</title>
        <authorList>
            <person name="Zheng H."/>
        </authorList>
    </citation>
    <scope>NUCLEOTIDE SEQUENCE [LARGE SCALE GENOMIC DNA]</scope>
    <source>
        <strain evidence="3 4">Rsa215</strain>
    </source>
</reference>
<keyword evidence="2" id="KW-0963">Cytoplasm</keyword>
<dbReference type="InterPro" id="IPR000238">
    <property type="entry name" value="RbfA"/>
</dbReference>
<dbReference type="Proteomes" id="UP000035337">
    <property type="component" value="Chromosome"/>
</dbReference>
<comment type="function">
    <text evidence="2">One of several proteins that assist in the late maturation steps of the functional core of the 30S ribosomal subunit. Associates with free 30S ribosomal subunits (but not with 30S subunits that are part of 70S ribosomes or polysomes). Required for efficient processing of 16S rRNA. May interact with the 5'-terminal helix region of 16S rRNA.</text>
</comment>
<dbReference type="KEGG" id="epo:Epro_0793"/>
<dbReference type="STRING" id="1408281.Epro_0793"/>
<dbReference type="PROSITE" id="PS01319">
    <property type="entry name" value="RBFA"/>
    <property type="match status" value="1"/>
</dbReference>
<comment type="subcellular location">
    <subcellularLocation>
        <location evidence="2">Cytoplasm</location>
    </subcellularLocation>
</comment>
<dbReference type="InterPro" id="IPR020053">
    <property type="entry name" value="Ribosome-bd_factorA_CS"/>
</dbReference>
<dbReference type="Pfam" id="PF02033">
    <property type="entry name" value="RBFA"/>
    <property type="match status" value="1"/>
</dbReference>
<dbReference type="AlphaFoldDB" id="A0A0G3WJX0"/>
<dbReference type="NCBIfam" id="TIGR00082">
    <property type="entry name" value="rbfA"/>
    <property type="match status" value="1"/>
</dbReference>
<comment type="subunit">
    <text evidence="2">Monomer. Binds 30S ribosomal subunits, but not 50S ribosomal subunits or 70S ribosomes.</text>
</comment>
<dbReference type="GO" id="GO:0030490">
    <property type="term" value="P:maturation of SSU-rRNA"/>
    <property type="evidence" value="ECO:0007669"/>
    <property type="project" value="UniProtKB-UniRule"/>
</dbReference>
<evidence type="ECO:0000256" key="1">
    <source>
        <dbReference type="ARBA" id="ARBA00022517"/>
    </source>
</evidence>
<dbReference type="PANTHER" id="PTHR33515:SF1">
    <property type="entry name" value="RIBOSOME-BINDING FACTOR A, CHLOROPLASTIC-RELATED"/>
    <property type="match status" value="1"/>
</dbReference>
<keyword evidence="1 2" id="KW-0690">Ribosome biogenesis</keyword>
<evidence type="ECO:0000256" key="2">
    <source>
        <dbReference type="HAMAP-Rule" id="MF_00003"/>
    </source>
</evidence>
<dbReference type="GO" id="GO:0005829">
    <property type="term" value="C:cytosol"/>
    <property type="evidence" value="ECO:0007669"/>
    <property type="project" value="TreeGrafter"/>
</dbReference>